<keyword evidence="3" id="KW-1185">Reference proteome</keyword>
<dbReference type="STRING" id="387005.A0A183I8H0"/>
<sequence length="102" mass="11301">MSTSCLSEPCNLLVAISDESTNIPSSSSLSSYQQDTKSDNVAEAEINQRNTKYQTFLSPSASSSFRETERSGRRKKKLSLSQNQHGNTQVSILIKSFTTIYD</sequence>
<dbReference type="WBParaSite" id="OFLC_0001604501-mRNA-1">
    <property type="protein sequence ID" value="OFLC_0001604501-mRNA-1"/>
    <property type="gene ID" value="OFLC_0001604501"/>
</dbReference>
<dbReference type="EMBL" id="UZAJ01043668">
    <property type="protein sequence ID" value="VDP26204.1"/>
    <property type="molecule type" value="Genomic_DNA"/>
</dbReference>
<accession>A0A183I8H0</accession>
<evidence type="ECO:0000313" key="2">
    <source>
        <dbReference type="EMBL" id="VDP26204.1"/>
    </source>
</evidence>
<proteinExistence type="predicted"/>
<reference evidence="4" key="1">
    <citation type="submission" date="2016-06" db="UniProtKB">
        <authorList>
            <consortium name="WormBaseParasite"/>
        </authorList>
    </citation>
    <scope>IDENTIFICATION</scope>
</reference>
<evidence type="ECO:0000256" key="1">
    <source>
        <dbReference type="SAM" id="MobiDB-lite"/>
    </source>
</evidence>
<feature type="compositionally biased region" description="Polar residues" evidence="1">
    <location>
        <begin position="47"/>
        <end position="65"/>
    </location>
</feature>
<gene>
    <name evidence="2" type="ORF">OFLC_LOCUS16032</name>
</gene>
<reference evidence="2 3" key="2">
    <citation type="submission" date="2018-11" db="EMBL/GenBank/DDBJ databases">
        <authorList>
            <consortium name="Pathogen Informatics"/>
        </authorList>
    </citation>
    <scope>NUCLEOTIDE SEQUENCE [LARGE SCALE GENOMIC DNA]</scope>
</reference>
<name>A0A183I8H0_9BILA</name>
<evidence type="ECO:0000313" key="3">
    <source>
        <dbReference type="Proteomes" id="UP000267606"/>
    </source>
</evidence>
<feature type="region of interest" description="Disordered" evidence="1">
    <location>
        <begin position="21"/>
        <end position="85"/>
    </location>
</feature>
<dbReference type="Proteomes" id="UP000267606">
    <property type="component" value="Unassembled WGS sequence"/>
</dbReference>
<protein>
    <submittedName>
        <fullName evidence="2 4">Uncharacterized protein</fullName>
    </submittedName>
</protein>
<evidence type="ECO:0000313" key="4">
    <source>
        <dbReference type="WBParaSite" id="OFLC_0001604501-mRNA-1"/>
    </source>
</evidence>
<organism evidence="4">
    <name type="scientific">Onchocerca flexuosa</name>
    <dbReference type="NCBI Taxonomy" id="387005"/>
    <lineage>
        <taxon>Eukaryota</taxon>
        <taxon>Metazoa</taxon>
        <taxon>Ecdysozoa</taxon>
        <taxon>Nematoda</taxon>
        <taxon>Chromadorea</taxon>
        <taxon>Rhabditida</taxon>
        <taxon>Spirurina</taxon>
        <taxon>Spiruromorpha</taxon>
        <taxon>Filarioidea</taxon>
        <taxon>Onchocercidae</taxon>
        <taxon>Onchocerca</taxon>
    </lineage>
</organism>
<dbReference type="AlphaFoldDB" id="A0A183I8H0"/>